<dbReference type="PANTHER" id="PTHR43133:SF46">
    <property type="entry name" value="RNA POLYMERASE SIGMA-70 FACTOR ECF SUBFAMILY"/>
    <property type="match status" value="1"/>
</dbReference>
<evidence type="ECO:0000256" key="1">
    <source>
        <dbReference type="ARBA" id="ARBA00010641"/>
    </source>
</evidence>
<dbReference type="InterPro" id="IPR039425">
    <property type="entry name" value="RNA_pol_sigma-70-like"/>
</dbReference>
<dbReference type="PANTHER" id="PTHR43133">
    <property type="entry name" value="RNA POLYMERASE ECF-TYPE SIGMA FACTO"/>
    <property type="match status" value="1"/>
</dbReference>
<evidence type="ECO:0000256" key="4">
    <source>
        <dbReference type="ARBA" id="ARBA00023163"/>
    </source>
</evidence>
<comment type="similarity">
    <text evidence="1">Belongs to the sigma-70 factor family. ECF subfamily.</text>
</comment>
<dbReference type="AlphaFoldDB" id="A0A0F9G3L3"/>
<evidence type="ECO:0000256" key="3">
    <source>
        <dbReference type="ARBA" id="ARBA00023082"/>
    </source>
</evidence>
<evidence type="ECO:0008006" key="8">
    <source>
        <dbReference type="Google" id="ProtNLM"/>
    </source>
</evidence>
<dbReference type="NCBIfam" id="TIGR02985">
    <property type="entry name" value="Sig70_bacteroi1"/>
    <property type="match status" value="1"/>
</dbReference>
<dbReference type="NCBIfam" id="TIGR02937">
    <property type="entry name" value="sigma70-ECF"/>
    <property type="match status" value="1"/>
</dbReference>
<dbReference type="InterPro" id="IPR036388">
    <property type="entry name" value="WH-like_DNA-bd_sf"/>
</dbReference>
<dbReference type="InterPro" id="IPR007627">
    <property type="entry name" value="RNA_pol_sigma70_r2"/>
</dbReference>
<gene>
    <name evidence="7" type="ORF">LCGC14_2167680</name>
</gene>
<organism evidence="7">
    <name type="scientific">marine sediment metagenome</name>
    <dbReference type="NCBI Taxonomy" id="412755"/>
    <lineage>
        <taxon>unclassified sequences</taxon>
        <taxon>metagenomes</taxon>
        <taxon>ecological metagenomes</taxon>
    </lineage>
</organism>
<comment type="caution">
    <text evidence="7">The sequence shown here is derived from an EMBL/GenBank/DDBJ whole genome shotgun (WGS) entry which is preliminary data.</text>
</comment>
<evidence type="ECO:0000256" key="2">
    <source>
        <dbReference type="ARBA" id="ARBA00023015"/>
    </source>
</evidence>
<dbReference type="SUPFAM" id="SSF88659">
    <property type="entry name" value="Sigma3 and sigma4 domains of RNA polymerase sigma factors"/>
    <property type="match status" value="1"/>
</dbReference>
<name>A0A0F9G3L3_9ZZZZ</name>
<evidence type="ECO:0000259" key="6">
    <source>
        <dbReference type="Pfam" id="PF08281"/>
    </source>
</evidence>
<dbReference type="Gene3D" id="1.10.10.10">
    <property type="entry name" value="Winged helix-like DNA-binding domain superfamily/Winged helix DNA-binding domain"/>
    <property type="match status" value="1"/>
</dbReference>
<feature type="domain" description="RNA polymerase sigma-70 region 2" evidence="5">
    <location>
        <begin position="21"/>
        <end position="85"/>
    </location>
</feature>
<sequence length="187" mass="22047">MTDKQLTINIKKGDLNAFDILYARFRNKIFFFSWSYLKSKDKAEDIVQDVFARIWEKRDCLDENLSLSNFLFTVTKNLILNQIRSFNYDIAYKKNCLPQSEVWGYQQNSTLDSVIFNDLKSYLYNEIEKLPAAMKGIFKLSRIHMLSNEEIAKSQNLSIRTVENQIYRAVLKLREKLVEESAVPCIY</sequence>
<dbReference type="Pfam" id="PF04542">
    <property type="entry name" value="Sigma70_r2"/>
    <property type="match status" value="1"/>
</dbReference>
<keyword evidence="4" id="KW-0804">Transcription</keyword>
<dbReference type="InterPro" id="IPR013249">
    <property type="entry name" value="RNA_pol_sigma70_r4_t2"/>
</dbReference>
<keyword evidence="2" id="KW-0805">Transcription regulation</keyword>
<dbReference type="GO" id="GO:0003677">
    <property type="term" value="F:DNA binding"/>
    <property type="evidence" value="ECO:0007669"/>
    <property type="project" value="InterPro"/>
</dbReference>
<keyword evidence="3" id="KW-0731">Sigma factor</keyword>
<feature type="domain" description="RNA polymerase sigma factor 70 region 4 type 2" evidence="6">
    <location>
        <begin position="123"/>
        <end position="173"/>
    </location>
</feature>
<dbReference type="GO" id="GO:0016987">
    <property type="term" value="F:sigma factor activity"/>
    <property type="evidence" value="ECO:0007669"/>
    <property type="project" value="UniProtKB-KW"/>
</dbReference>
<dbReference type="GO" id="GO:0006352">
    <property type="term" value="P:DNA-templated transcription initiation"/>
    <property type="evidence" value="ECO:0007669"/>
    <property type="project" value="InterPro"/>
</dbReference>
<evidence type="ECO:0000313" key="7">
    <source>
        <dbReference type="EMBL" id="KKL64175.1"/>
    </source>
</evidence>
<dbReference type="Pfam" id="PF08281">
    <property type="entry name" value="Sigma70_r4_2"/>
    <property type="match status" value="1"/>
</dbReference>
<evidence type="ECO:0000259" key="5">
    <source>
        <dbReference type="Pfam" id="PF04542"/>
    </source>
</evidence>
<dbReference type="Gene3D" id="1.10.1740.10">
    <property type="match status" value="1"/>
</dbReference>
<protein>
    <recommendedName>
        <fullName evidence="8">RNA polymerase sigma factor</fullName>
    </recommendedName>
</protein>
<dbReference type="EMBL" id="LAZR01027926">
    <property type="protein sequence ID" value="KKL64175.1"/>
    <property type="molecule type" value="Genomic_DNA"/>
</dbReference>
<dbReference type="InterPro" id="IPR014284">
    <property type="entry name" value="RNA_pol_sigma-70_dom"/>
</dbReference>
<dbReference type="InterPro" id="IPR014327">
    <property type="entry name" value="RNA_pol_sigma70_bacteroid"/>
</dbReference>
<proteinExistence type="inferred from homology"/>
<reference evidence="7" key="1">
    <citation type="journal article" date="2015" name="Nature">
        <title>Complex archaea that bridge the gap between prokaryotes and eukaryotes.</title>
        <authorList>
            <person name="Spang A."/>
            <person name="Saw J.H."/>
            <person name="Jorgensen S.L."/>
            <person name="Zaremba-Niedzwiedzka K."/>
            <person name="Martijn J."/>
            <person name="Lind A.E."/>
            <person name="van Eijk R."/>
            <person name="Schleper C."/>
            <person name="Guy L."/>
            <person name="Ettema T.J."/>
        </authorList>
    </citation>
    <scope>NUCLEOTIDE SEQUENCE</scope>
</reference>
<dbReference type="InterPro" id="IPR013324">
    <property type="entry name" value="RNA_pol_sigma_r3/r4-like"/>
</dbReference>
<dbReference type="SUPFAM" id="SSF88946">
    <property type="entry name" value="Sigma2 domain of RNA polymerase sigma factors"/>
    <property type="match status" value="1"/>
</dbReference>
<accession>A0A0F9G3L3</accession>
<dbReference type="InterPro" id="IPR013325">
    <property type="entry name" value="RNA_pol_sigma_r2"/>
</dbReference>